<dbReference type="RefSeq" id="WP_211550640.1">
    <property type="nucleotide sequence ID" value="NZ_JAGTUF010000018.1"/>
</dbReference>
<sequence length="98" mass="10582">MDMANYIRTVAALVLVLGMIVGVLWLLRRFGVPGMVPRQPGNRRLGVIETIAVDSRRRLVLVRRDGREHLLLLGAAGDVVIEANIDAAPGGPMQGEGN</sequence>
<dbReference type="PANTHER" id="PTHR38766">
    <property type="entry name" value="FLAGELLAR PROTEIN FLIO"/>
    <property type="match status" value="1"/>
</dbReference>
<gene>
    <name evidence="10" type="ORF">KEC16_15720</name>
</gene>
<reference evidence="10 11" key="1">
    <citation type="submission" date="2021-04" db="EMBL/GenBank/DDBJ databases">
        <title>Magnetospirillum sulfuroxidans sp. nov., a facultative chemolithoautotrophic sulfur-oxidizing alphaproteobacterium isolated from freshwater sediment and proposals for Paramagetospirillum gen. nov., and Magnetospirillaceae fam. nov.</title>
        <authorList>
            <person name="Koziaeva V."/>
            <person name="Geelhoed J.S."/>
            <person name="Sorokin D.Y."/>
            <person name="Grouzdev D.S."/>
        </authorList>
    </citation>
    <scope>NUCLEOTIDE SEQUENCE [LARGE SCALE GENOMIC DNA]</scope>
    <source>
        <strain evidence="10 11">J10</strain>
    </source>
</reference>
<comment type="similarity">
    <text evidence="8">Belongs to the FliO/MopB family.</text>
</comment>
<proteinExistence type="inferred from homology"/>
<evidence type="ECO:0000256" key="3">
    <source>
        <dbReference type="ARBA" id="ARBA00022475"/>
    </source>
</evidence>
<comment type="caution">
    <text evidence="10">The sequence shown here is derived from an EMBL/GenBank/DDBJ whole genome shotgun (WGS) entry which is preliminary data.</text>
</comment>
<keyword evidence="5 9" id="KW-1133">Transmembrane helix</keyword>
<evidence type="ECO:0000256" key="7">
    <source>
        <dbReference type="ARBA" id="ARBA00023143"/>
    </source>
</evidence>
<protein>
    <submittedName>
        <fullName evidence="10">Flagellar biosynthetic protein FliO</fullName>
    </submittedName>
</protein>
<accession>A0ABS5IFY4</accession>
<evidence type="ECO:0000256" key="9">
    <source>
        <dbReference type="SAM" id="Phobius"/>
    </source>
</evidence>
<dbReference type="Proteomes" id="UP000680714">
    <property type="component" value="Unassembled WGS sequence"/>
</dbReference>
<keyword evidence="3" id="KW-1003">Cell membrane</keyword>
<keyword evidence="10" id="KW-0282">Flagellum</keyword>
<dbReference type="Pfam" id="PF04347">
    <property type="entry name" value="FliO"/>
    <property type="match status" value="1"/>
</dbReference>
<organism evidence="10 11">
    <name type="scientific">Magnetospirillum sulfuroxidans</name>
    <dbReference type="NCBI Taxonomy" id="611300"/>
    <lineage>
        <taxon>Bacteria</taxon>
        <taxon>Pseudomonadati</taxon>
        <taxon>Pseudomonadota</taxon>
        <taxon>Alphaproteobacteria</taxon>
        <taxon>Rhodospirillales</taxon>
        <taxon>Rhodospirillaceae</taxon>
        <taxon>Magnetospirillum</taxon>
    </lineage>
</organism>
<evidence type="ECO:0000256" key="2">
    <source>
        <dbReference type="ARBA" id="ARBA00004236"/>
    </source>
</evidence>
<evidence type="ECO:0000313" key="11">
    <source>
        <dbReference type="Proteomes" id="UP000680714"/>
    </source>
</evidence>
<keyword evidence="7" id="KW-0975">Bacterial flagellum</keyword>
<evidence type="ECO:0000256" key="5">
    <source>
        <dbReference type="ARBA" id="ARBA00022989"/>
    </source>
</evidence>
<keyword evidence="11" id="KW-1185">Reference proteome</keyword>
<dbReference type="PANTHER" id="PTHR38766:SF1">
    <property type="entry name" value="FLAGELLAR PROTEIN FLIO"/>
    <property type="match status" value="1"/>
</dbReference>
<keyword evidence="10" id="KW-0969">Cilium</keyword>
<comment type="subcellular location">
    <subcellularLocation>
        <location evidence="1">Bacterial flagellum basal body</location>
    </subcellularLocation>
    <subcellularLocation>
        <location evidence="2">Cell membrane</location>
    </subcellularLocation>
</comment>
<evidence type="ECO:0000256" key="8">
    <source>
        <dbReference type="ARBA" id="ARBA00037937"/>
    </source>
</evidence>
<dbReference type="InterPro" id="IPR022781">
    <property type="entry name" value="Flagellar_biosynth_FliO"/>
</dbReference>
<evidence type="ECO:0000256" key="6">
    <source>
        <dbReference type="ARBA" id="ARBA00023136"/>
    </source>
</evidence>
<dbReference type="InterPro" id="IPR052205">
    <property type="entry name" value="FliO/MopB"/>
</dbReference>
<dbReference type="EMBL" id="JAGTUF010000018">
    <property type="protein sequence ID" value="MBR9973171.1"/>
    <property type="molecule type" value="Genomic_DNA"/>
</dbReference>
<evidence type="ECO:0000313" key="10">
    <source>
        <dbReference type="EMBL" id="MBR9973171.1"/>
    </source>
</evidence>
<keyword evidence="10" id="KW-0966">Cell projection</keyword>
<keyword evidence="4 9" id="KW-0812">Transmembrane</keyword>
<evidence type="ECO:0000256" key="4">
    <source>
        <dbReference type="ARBA" id="ARBA00022692"/>
    </source>
</evidence>
<keyword evidence="6 9" id="KW-0472">Membrane</keyword>
<name>A0ABS5IFY4_9PROT</name>
<feature type="transmembrane region" description="Helical" evidence="9">
    <location>
        <begin position="6"/>
        <end position="27"/>
    </location>
</feature>
<evidence type="ECO:0000256" key="1">
    <source>
        <dbReference type="ARBA" id="ARBA00004117"/>
    </source>
</evidence>